<name>A0A0J8BD68_BETVV</name>
<proteinExistence type="predicted"/>
<gene>
    <name evidence="2" type="ORF">BVRB_4g097580</name>
</gene>
<feature type="compositionally biased region" description="Polar residues" evidence="1">
    <location>
        <begin position="108"/>
        <end position="119"/>
    </location>
</feature>
<dbReference type="AlphaFoldDB" id="A0A0J8BD68"/>
<keyword evidence="3" id="KW-1185">Reference proteome</keyword>
<dbReference type="EMBL" id="KQ090288">
    <property type="protein sequence ID" value="KMS97907.1"/>
    <property type="molecule type" value="Genomic_DNA"/>
</dbReference>
<evidence type="ECO:0000313" key="3">
    <source>
        <dbReference type="Proteomes" id="UP000035740"/>
    </source>
</evidence>
<dbReference type="Proteomes" id="UP000035740">
    <property type="component" value="Unassembled WGS sequence"/>
</dbReference>
<protein>
    <submittedName>
        <fullName evidence="2">Uncharacterized protein</fullName>
    </submittedName>
</protein>
<organism evidence="2 3">
    <name type="scientific">Beta vulgaris subsp. vulgaris</name>
    <name type="common">Beet</name>
    <dbReference type="NCBI Taxonomy" id="3555"/>
    <lineage>
        <taxon>Eukaryota</taxon>
        <taxon>Viridiplantae</taxon>
        <taxon>Streptophyta</taxon>
        <taxon>Embryophyta</taxon>
        <taxon>Tracheophyta</taxon>
        <taxon>Spermatophyta</taxon>
        <taxon>Magnoliopsida</taxon>
        <taxon>eudicotyledons</taxon>
        <taxon>Gunneridae</taxon>
        <taxon>Pentapetalae</taxon>
        <taxon>Caryophyllales</taxon>
        <taxon>Chenopodiaceae</taxon>
        <taxon>Betoideae</taxon>
        <taxon>Beta</taxon>
    </lineage>
</organism>
<dbReference type="Gramene" id="KMS97907">
    <property type="protein sequence ID" value="KMS97907"/>
    <property type="gene ID" value="BVRB_4g097580"/>
</dbReference>
<sequence>MKRIYLDQGRFNDLNLLSIRGQASLLISLSHEVLRGLVNHEVISDLERAGKGTLVESSGHGLFFEACATTTPEAAATGGSSSLTSISSGLGAKAVEGRPPPSVGGGTSSFTLEASSTTLEGVEVLEGPRQ</sequence>
<reference evidence="2 3" key="1">
    <citation type="journal article" date="2014" name="Nature">
        <title>The genome of the recently domesticated crop plant sugar beet (Beta vulgaris).</title>
        <authorList>
            <person name="Dohm J.C."/>
            <person name="Minoche A.E."/>
            <person name="Holtgrawe D."/>
            <person name="Capella-Gutierrez S."/>
            <person name="Zakrzewski F."/>
            <person name="Tafer H."/>
            <person name="Rupp O."/>
            <person name="Sorensen T.R."/>
            <person name="Stracke R."/>
            <person name="Reinhardt R."/>
            <person name="Goesmann A."/>
            <person name="Kraft T."/>
            <person name="Schulz B."/>
            <person name="Stadler P.F."/>
            <person name="Schmidt T."/>
            <person name="Gabaldon T."/>
            <person name="Lehrach H."/>
            <person name="Weisshaar B."/>
            <person name="Himmelbauer H."/>
        </authorList>
    </citation>
    <scope>NUCLEOTIDE SEQUENCE [LARGE SCALE GENOMIC DNA]</scope>
    <source>
        <tissue evidence="2">Taproot</tissue>
    </source>
</reference>
<evidence type="ECO:0000313" key="2">
    <source>
        <dbReference type="EMBL" id="KMS97907.1"/>
    </source>
</evidence>
<feature type="region of interest" description="Disordered" evidence="1">
    <location>
        <begin position="74"/>
        <end position="130"/>
    </location>
</feature>
<evidence type="ECO:0000256" key="1">
    <source>
        <dbReference type="SAM" id="MobiDB-lite"/>
    </source>
</evidence>
<accession>A0A0J8BD68</accession>
<feature type="compositionally biased region" description="Low complexity" evidence="1">
    <location>
        <begin position="74"/>
        <end position="92"/>
    </location>
</feature>